<comment type="caution">
    <text evidence="2">The sequence shown here is derived from an EMBL/GenBank/DDBJ whole genome shotgun (WGS) entry which is preliminary data.</text>
</comment>
<accession>A0A2H0R518</accession>
<feature type="region of interest" description="Disordered" evidence="1">
    <location>
        <begin position="1"/>
        <end position="20"/>
    </location>
</feature>
<reference evidence="2 3" key="1">
    <citation type="submission" date="2017-09" db="EMBL/GenBank/DDBJ databases">
        <title>Depth-based differentiation of microbial function through sediment-hosted aquifers and enrichment of novel symbionts in the deep terrestrial subsurface.</title>
        <authorList>
            <person name="Probst A.J."/>
            <person name="Ladd B."/>
            <person name="Jarett J.K."/>
            <person name="Geller-Mcgrath D.E."/>
            <person name="Sieber C.M."/>
            <person name="Emerson J.B."/>
            <person name="Anantharaman K."/>
            <person name="Thomas B.C."/>
            <person name="Malmstrom R."/>
            <person name="Stieglmeier M."/>
            <person name="Klingl A."/>
            <person name="Woyke T."/>
            <person name="Ryan C.M."/>
            <person name="Banfield J.F."/>
        </authorList>
    </citation>
    <scope>NUCLEOTIDE SEQUENCE [LARGE SCALE GENOMIC DNA]</scope>
    <source>
        <strain evidence="2">CG10_big_fil_rev_8_21_14_0_10_46_23</strain>
    </source>
</reference>
<gene>
    <name evidence="2" type="ORF">COV31_00060</name>
</gene>
<organism evidence="2 3">
    <name type="scientific">Candidatus Yanofskybacteria bacterium CG10_big_fil_rev_8_21_14_0_10_46_23</name>
    <dbReference type="NCBI Taxonomy" id="1975098"/>
    <lineage>
        <taxon>Bacteria</taxon>
        <taxon>Candidatus Yanofskyibacteriota</taxon>
    </lineage>
</organism>
<evidence type="ECO:0000256" key="1">
    <source>
        <dbReference type="SAM" id="MobiDB-lite"/>
    </source>
</evidence>
<dbReference type="Proteomes" id="UP000230232">
    <property type="component" value="Unassembled WGS sequence"/>
</dbReference>
<dbReference type="EMBL" id="PCXO01000003">
    <property type="protein sequence ID" value="PIR41621.1"/>
    <property type="molecule type" value="Genomic_DNA"/>
</dbReference>
<evidence type="ECO:0000313" key="3">
    <source>
        <dbReference type="Proteomes" id="UP000230232"/>
    </source>
</evidence>
<evidence type="ECO:0008006" key="4">
    <source>
        <dbReference type="Google" id="ProtNLM"/>
    </source>
</evidence>
<dbReference type="AlphaFoldDB" id="A0A2H0R518"/>
<evidence type="ECO:0000313" key="2">
    <source>
        <dbReference type="EMBL" id="PIR41621.1"/>
    </source>
</evidence>
<proteinExistence type="predicted"/>
<protein>
    <recommendedName>
        <fullName evidence="4">ParB/Sulfiredoxin domain-containing protein</fullName>
    </recommendedName>
</protein>
<name>A0A2H0R518_9BACT</name>
<sequence>MRNVKGELKFNSPAQEMHEPDKMVETTRIGGKIYEIDKLRSLAEKLPIRELPLDDVRDAVGEGHVYWIDRNGEPLAPFQIIHDWSVAQHNEDWKDHIDSITRANLDNPIWITKDGFVFDGIHRLTRAVIENKLTIKVKVFEEFPEAALQN</sequence>